<feature type="transmembrane region" description="Helical" evidence="2">
    <location>
        <begin position="189"/>
        <end position="211"/>
    </location>
</feature>
<dbReference type="HOGENOM" id="CLU_012893_1_2_1"/>
<evidence type="ECO:0000256" key="1">
    <source>
        <dbReference type="ARBA" id="ARBA00010199"/>
    </source>
</evidence>
<feature type="transmembrane region" description="Helical" evidence="2">
    <location>
        <begin position="252"/>
        <end position="275"/>
    </location>
</feature>
<keyword evidence="2" id="KW-0472">Membrane</keyword>
<evidence type="ECO:0000313" key="3">
    <source>
        <dbReference type="EMBL" id="KEF55202.1"/>
    </source>
</evidence>
<dbReference type="InterPro" id="IPR002528">
    <property type="entry name" value="MATE_fam"/>
</dbReference>
<feature type="transmembrane region" description="Helical" evidence="2">
    <location>
        <begin position="160"/>
        <end position="177"/>
    </location>
</feature>
<dbReference type="GO" id="GO:0016020">
    <property type="term" value="C:membrane"/>
    <property type="evidence" value="ECO:0007669"/>
    <property type="project" value="InterPro"/>
</dbReference>
<dbReference type="GeneID" id="25283766"/>
<feature type="transmembrane region" description="Helical" evidence="2">
    <location>
        <begin position="340"/>
        <end position="360"/>
    </location>
</feature>
<dbReference type="GO" id="GO:0042910">
    <property type="term" value="F:xenobiotic transmembrane transporter activity"/>
    <property type="evidence" value="ECO:0007669"/>
    <property type="project" value="InterPro"/>
</dbReference>
<gene>
    <name evidence="3" type="ORF">A1O9_08856</name>
</gene>
<feature type="transmembrane region" description="Helical" evidence="2">
    <location>
        <begin position="416"/>
        <end position="432"/>
    </location>
</feature>
<dbReference type="PANTHER" id="PTHR11206">
    <property type="entry name" value="MULTIDRUG RESISTANCE PROTEIN"/>
    <property type="match status" value="1"/>
</dbReference>
<evidence type="ECO:0000313" key="4">
    <source>
        <dbReference type="Proteomes" id="UP000027920"/>
    </source>
</evidence>
<keyword evidence="4" id="KW-1185">Reference proteome</keyword>
<comment type="caution">
    <text evidence="3">The sequence shown here is derived from an EMBL/GenBank/DDBJ whole genome shotgun (WGS) entry which is preliminary data.</text>
</comment>
<evidence type="ECO:0008006" key="5">
    <source>
        <dbReference type="Google" id="ProtNLM"/>
    </source>
</evidence>
<dbReference type="VEuPathDB" id="FungiDB:A1O9_08856"/>
<keyword evidence="2" id="KW-1133">Transmembrane helix</keyword>
<reference evidence="3 4" key="1">
    <citation type="submission" date="2013-03" db="EMBL/GenBank/DDBJ databases">
        <title>The Genome Sequence of Exophiala aquamarina CBS 119918.</title>
        <authorList>
            <consortium name="The Broad Institute Genomics Platform"/>
            <person name="Cuomo C."/>
            <person name="de Hoog S."/>
            <person name="Gorbushina A."/>
            <person name="Walker B."/>
            <person name="Young S.K."/>
            <person name="Zeng Q."/>
            <person name="Gargeya S."/>
            <person name="Fitzgerald M."/>
            <person name="Haas B."/>
            <person name="Abouelleil A."/>
            <person name="Allen A.W."/>
            <person name="Alvarado L."/>
            <person name="Arachchi H.M."/>
            <person name="Berlin A.M."/>
            <person name="Chapman S.B."/>
            <person name="Gainer-Dewar J."/>
            <person name="Goldberg J."/>
            <person name="Griggs A."/>
            <person name="Gujja S."/>
            <person name="Hansen M."/>
            <person name="Howarth C."/>
            <person name="Imamovic A."/>
            <person name="Ireland A."/>
            <person name="Larimer J."/>
            <person name="McCowan C."/>
            <person name="Murphy C."/>
            <person name="Pearson M."/>
            <person name="Poon T.W."/>
            <person name="Priest M."/>
            <person name="Roberts A."/>
            <person name="Saif S."/>
            <person name="Shea T."/>
            <person name="Sisk P."/>
            <person name="Sykes S."/>
            <person name="Wortman J."/>
            <person name="Nusbaum C."/>
            <person name="Birren B."/>
        </authorList>
    </citation>
    <scope>NUCLEOTIDE SEQUENCE [LARGE SCALE GENOMIC DNA]</scope>
    <source>
        <strain evidence="3 4">CBS 119918</strain>
    </source>
</reference>
<feature type="transmembrane region" description="Helical" evidence="2">
    <location>
        <begin position="114"/>
        <end position="140"/>
    </location>
</feature>
<feature type="transmembrane region" description="Helical" evidence="2">
    <location>
        <begin position="439"/>
        <end position="465"/>
    </location>
</feature>
<proteinExistence type="inferred from homology"/>
<evidence type="ECO:0000256" key="2">
    <source>
        <dbReference type="SAM" id="Phobius"/>
    </source>
</evidence>
<dbReference type="AlphaFoldDB" id="A0A072P657"/>
<dbReference type="NCBIfam" id="TIGR00797">
    <property type="entry name" value="matE"/>
    <property type="match status" value="1"/>
</dbReference>
<comment type="similarity">
    <text evidence="1">Belongs to the multi antimicrobial extrusion (MATE) (TC 2.A.66.1) family.</text>
</comment>
<dbReference type="Pfam" id="PF01554">
    <property type="entry name" value="MatE"/>
    <property type="match status" value="2"/>
</dbReference>
<accession>A0A072P657</accession>
<sequence length="480" mass="51538">MPDNTVNERSSLLPGASRATKDEDVSFHHWQDFVGLTRQTVPICLSFALQNAVQAISVLTAGRLGSFELEVTSFGFMFFSCTGTMVAIGGATALDTLCAQAFSSHALTENPKVLGLLLQQCLLALLGIFGFLIAPIWIVSGHLFTSLGQEQDFALATGKFMLFMLPSGLLQVVAECLKKFLQVQGESNVVGLCTLAASTVGVIINFVLVRLTRLRLWGVPCAFCVYQLLTVVALLCVLICKPEIEKSCRWSMVGIFAGLPRLLFYAVTGIMTIATEWWSFEILAMMAARLDPSSIGAQSILMSSDLLFTTVSLGMSVAVSHRIGGLLGAGKGLQARKAIATPYLLSLIVGAIEFLGILLARNQYGRIFTNDQAVIEMTARVLPLMAGFQILDLSNGGAGGILRGAGKNHLSGACNFLAYYGVGLSSAWFLCFRKQYGVFGLWAGIITGSGALLVLQSCCILSISWRKLARDVSRSHATCN</sequence>
<feature type="transmembrane region" description="Helical" evidence="2">
    <location>
        <begin position="217"/>
        <end position="240"/>
    </location>
</feature>
<protein>
    <recommendedName>
        <fullName evidence="5">MATE family multidrug resistance protein</fullName>
    </recommendedName>
</protein>
<dbReference type="Proteomes" id="UP000027920">
    <property type="component" value="Unassembled WGS sequence"/>
</dbReference>
<dbReference type="RefSeq" id="XP_013257792.1">
    <property type="nucleotide sequence ID" value="XM_013402338.1"/>
</dbReference>
<name>A0A072P657_9EURO</name>
<organism evidence="3 4">
    <name type="scientific">Exophiala aquamarina CBS 119918</name>
    <dbReference type="NCBI Taxonomy" id="1182545"/>
    <lineage>
        <taxon>Eukaryota</taxon>
        <taxon>Fungi</taxon>
        <taxon>Dikarya</taxon>
        <taxon>Ascomycota</taxon>
        <taxon>Pezizomycotina</taxon>
        <taxon>Eurotiomycetes</taxon>
        <taxon>Chaetothyriomycetidae</taxon>
        <taxon>Chaetothyriales</taxon>
        <taxon>Herpotrichiellaceae</taxon>
        <taxon>Exophiala</taxon>
    </lineage>
</organism>
<dbReference type="OrthoDB" id="2126698at2759"/>
<keyword evidence="2" id="KW-0812">Transmembrane</keyword>
<dbReference type="STRING" id="1182545.A0A072P657"/>
<dbReference type="EMBL" id="AMGV01000008">
    <property type="protein sequence ID" value="KEF55202.1"/>
    <property type="molecule type" value="Genomic_DNA"/>
</dbReference>
<dbReference type="GO" id="GO:0015297">
    <property type="term" value="F:antiporter activity"/>
    <property type="evidence" value="ECO:0007669"/>
    <property type="project" value="InterPro"/>
</dbReference>